<accession>A0A0F7U7K5</accession>
<reference evidence="1" key="1">
    <citation type="journal article" date="2015" name="PLoS ONE">
        <title>Comprehensive Evaluation of Toxoplasma gondii VEG and Neospora caninum LIV Genomes with Tachyzoite Stage Transcriptome and Proteome Defines Novel Transcript Features.</title>
        <authorList>
            <person name="Ramaprasad A."/>
            <person name="Mourier T."/>
            <person name="Naeem R."/>
            <person name="Malas T.B."/>
            <person name="Moussa E."/>
            <person name="Panigrahi A."/>
            <person name="Vermont S.J."/>
            <person name="Otto T.D."/>
            <person name="Wastling J."/>
            <person name="Pain A."/>
        </authorList>
    </citation>
    <scope>NUCLEOTIDE SEQUENCE</scope>
    <source>
        <strain evidence="1">Liverpool</strain>
    </source>
</reference>
<protein>
    <submittedName>
        <fullName evidence="1">Uncharacterized protein</fullName>
    </submittedName>
</protein>
<sequence length="264" mass="30643">MTIFCKVPIWAGGELASFCPFPRGFATRANVQLFGLLARTDVLPVTPRNLPGRRPWTRLSFRHRGVTFVSQPTCASGSRALGGDRRLIHGWRQRRAPPALPDPISNDEGAVTLPSAHLRHLNVRCLKHAASADLSRAHCRTSCHYRGEERGLHLRLENFHPTLEQTAMLNSFPSVFPGLPNRHLVAGIFVRSISTCRRRYFKMRKFHKKKYKKKLMRLKKIPFVEMHKEKRTWKTYKETRLYRKQLRRGLPKKGARKLTLHRER</sequence>
<evidence type="ECO:0000313" key="1">
    <source>
        <dbReference type="EMBL" id="CEL64387.1"/>
    </source>
</evidence>
<dbReference type="EMBL" id="LN714475">
    <property type="protein sequence ID" value="CEL64387.1"/>
    <property type="molecule type" value="Genomic_DNA"/>
</dbReference>
<dbReference type="AlphaFoldDB" id="A0A0F7U7K5"/>
<proteinExistence type="predicted"/>
<name>A0A0F7U7K5_NEOCL</name>
<organism evidence="1">
    <name type="scientific">Neospora caninum (strain Liverpool)</name>
    <dbReference type="NCBI Taxonomy" id="572307"/>
    <lineage>
        <taxon>Eukaryota</taxon>
        <taxon>Sar</taxon>
        <taxon>Alveolata</taxon>
        <taxon>Apicomplexa</taxon>
        <taxon>Conoidasida</taxon>
        <taxon>Coccidia</taxon>
        <taxon>Eucoccidiorida</taxon>
        <taxon>Eimeriorina</taxon>
        <taxon>Sarcocystidae</taxon>
        <taxon>Neospora</taxon>
    </lineage>
</organism>
<gene>
    <name evidence="1" type="ORF">BN1204_002875</name>
</gene>